<evidence type="ECO:0000313" key="3">
    <source>
        <dbReference type="Proteomes" id="UP000249829"/>
    </source>
</evidence>
<name>A0A2V5HE10_ASPV1</name>
<dbReference type="Proteomes" id="UP000249829">
    <property type="component" value="Unassembled WGS sequence"/>
</dbReference>
<feature type="compositionally biased region" description="Pro residues" evidence="1">
    <location>
        <begin position="253"/>
        <end position="262"/>
    </location>
</feature>
<feature type="compositionally biased region" description="Pro residues" evidence="1">
    <location>
        <begin position="1"/>
        <end position="16"/>
    </location>
</feature>
<evidence type="ECO:0000256" key="1">
    <source>
        <dbReference type="SAM" id="MobiDB-lite"/>
    </source>
</evidence>
<feature type="region of interest" description="Disordered" evidence="1">
    <location>
        <begin position="200"/>
        <end position="342"/>
    </location>
</feature>
<evidence type="ECO:0000313" key="2">
    <source>
        <dbReference type="EMBL" id="PYI22578.1"/>
    </source>
</evidence>
<feature type="compositionally biased region" description="Low complexity" evidence="1">
    <location>
        <begin position="22"/>
        <end position="32"/>
    </location>
</feature>
<keyword evidence="3" id="KW-1185">Reference proteome</keyword>
<dbReference type="AlphaFoldDB" id="A0A2V5HE10"/>
<accession>A0A2V5HE10</accession>
<proteinExistence type="predicted"/>
<dbReference type="EMBL" id="KZ825109">
    <property type="protein sequence ID" value="PYI22578.1"/>
    <property type="molecule type" value="Genomic_DNA"/>
</dbReference>
<organism evidence="2 3">
    <name type="scientific">Aspergillus violaceofuscus (strain CBS 115571)</name>
    <dbReference type="NCBI Taxonomy" id="1450538"/>
    <lineage>
        <taxon>Eukaryota</taxon>
        <taxon>Fungi</taxon>
        <taxon>Dikarya</taxon>
        <taxon>Ascomycota</taxon>
        <taxon>Pezizomycotina</taxon>
        <taxon>Eurotiomycetes</taxon>
        <taxon>Eurotiomycetidae</taxon>
        <taxon>Eurotiales</taxon>
        <taxon>Aspergillaceae</taxon>
        <taxon>Aspergillus</taxon>
    </lineage>
</organism>
<protein>
    <submittedName>
        <fullName evidence="2">Uncharacterized protein</fullName>
    </submittedName>
</protein>
<feature type="region of interest" description="Disordered" evidence="1">
    <location>
        <begin position="1"/>
        <end position="40"/>
    </location>
</feature>
<gene>
    <name evidence="2" type="ORF">BO99DRAFT_468316</name>
</gene>
<sequence length="342" mass="37122">MQHPQKQPPPKMPPTPQRNSSPTTPTATITTLPTPPIPWRTHEKSLLRTFQHRRRQHPTAPTGFGAIYYGTRYVQLYREVRGPAEDPADITRVVESAGGHVGMLRYGFPLGVHGQHGQYSGATTTTLDLTDPQQAEMLRWWEEQAVPPVEEEEEEEEDGLVEAERWMEEFVCWPRSPSPSSTFSQDADGNAIEDAWRHDDRSVAGVAQAQSQFQSQSPGVMGVNGNANANAASPPGTGSTCINKSPEPETPPHHPLPLPLPSMFPEEEDTTLQDGRCASPSYPRPPPPSMAGSPGPNGGGSGALRAGMATLSPQRTTIFLRDEEEGPDAISPPIDGLDPLTP</sequence>
<feature type="compositionally biased region" description="Low complexity" evidence="1">
    <location>
        <begin position="203"/>
        <end position="217"/>
    </location>
</feature>
<reference evidence="2 3" key="1">
    <citation type="submission" date="2018-02" db="EMBL/GenBank/DDBJ databases">
        <title>The genomes of Aspergillus section Nigri reveals drivers in fungal speciation.</title>
        <authorList>
            <consortium name="DOE Joint Genome Institute"/>
            <person name="Vesth T.C."/>
            <person name="Nybo J."/>
            <person name="Theobald S."/>
            <person name="Brandl J."/>
            <person name="Frisvad J.C."/>
            <person name="Nielsen K.F."/>
            <person name="Lyhne E.K."/>
            <person name="Kogle M.E."/>
            <person name="Kuo A."/>
            <person name="Riley R."/>
            <person name="Clum A."/>
            <person name="Nolan M."/>
            <person name="Lipzen A."/>
            <person name="Salamov A."/>
            <person name="Henrissat B."/>
            <person name="Wiebenga A."/>
            <person name="De vries R.P."/>
            <person name="Grigoriev I.V."/>
            <person name="Mortensen U.H."/>
            <person name="Andersen M.R."/>
            <person name="Baker S.E."/>
        </authorList>
    </citation>
    <scope>NUCLEOTIDE SEQUENCE [LARGE SCALE GENOMIC DNA]</scope>
    <source>
        <strain evidence="2 3">CBS 115571</strain>
    </source>
</reference>